<dbReference type="Proteomes" id="UP000001950">
    <property type="component" value="Chromosome 1"/>
</dbReference>
<dbReference type="KEGG" id="tan:TA20270"/>
<dbReference type="InterPro" id="IPR009000">
    <property type="entry name" value="Transl_B-barrel_sf"/>
</dbReference>
<evidence type="ECO:0000256" key="3">
    <source>
        <dbReference type="ARBA" id="ARBA00023274"/>
    </source>
</evidence>
<protein>
    <submittedName>
        <fullName evidence="5">60S ribosomal protein l3, putative</fullName>
    </submittedName>
</protein>
<gene>
    <name evidence="5" type="ORF">TA20270</name>
</gene>
<feature type="compositionally biased region" description="Basic residues" evidence="4">
    <location>
        <begin position="18"/>
        <end position="31"/>
    </location>
</feature>
<dbReference type="OrthoDB" id="360794at2759"/>
<dbReference type="GO" id="GO:0006412">
    <property type="term" value="P:translation"/>
    <property type="evidence" value="ECO:0007669"/>
    <property type="project" value="InterPro"/>
</dbReference>
<dbReference type="PANTHER" id="PTHR11363">
    <property type="entry name" value="60S RIBOSOMAL PROTEIN L3-RELATED"/>
    <property type="match status" value="1"/>
</dbReference>
<dbReference type="Gene3D" id="4.10.960.10">
    <property type="entry name" value="Ribosomal protein L3, domain 3"/>
    <property type="match status" value="1"/>
</dbReference>
<dbReference type="GO" id="GO:0003723">
    <property type="term" value="F:RNA binding"/>
    <property type="evidence" value="ECO:0007669"/>
    <property type="project" value="TreeGrafter"/>
</dbReference>
<feature type="region of interest" description="Disordered" evidence="4">
    <location>
        <begin position="1"/>
        <end position="34"/>
    </location>
</feature>
<dbReference type="GO" id="GO:0022625">
    <property type="term" value="C:cytosolic large ribosomal subunit"/>
    <property type="evidence" value="ECO:0007669"/>
    <property type="project" value="TreeGrafter"/>
</dbReference>
<dbReference type="EMBL" id="CR940347">
    <property type="protein sequence ID" value="CAI73536.1"/>
    <property type="molecule type" value="Genomic_DNA"/>
</dbReference>
<evidence type="ECO:0000256" key="2">
    <source>
        <dbReference type="ARBA" id="ARBA00022980"/>
    </source>
</evidence>
<dbReference type="eggNOG" id="KOG0746">
    <property type="taxonomic scope" value="Eukaryota"/>
</dbReference>
<dbReference type="InterPro" id="IPR045077">
    <property type="entry name" value="L3_arc_euk"/>
</dbReference>
<accession>Q4UHA3</accession>
<evidence type="ECO:0000313" key="5">
    <source>
        <dbReference type="EMBL" id="CAI73536.1"/>
    </source>
</evidence>
<evidence type="ECO:0000313" key="6">
    <source>
        <dbReference type="Proteomes" id="UP000001950"/>
    </source>
</evidence>
<evidence type="ECO:0000256" key="1">
    <source>
        <dbReference type="ARBA" id="ARBA00006540"/>
    </source>
</evidence>
<reference evidence="5 6" key="1">
    <citation type="journal article" date="2005" name="Science">
        <title>Genome of the host-cell transforming parasite Theileria annulata compared with T. parva.</title>
        <authorList>
            <person name="Pain A."/>
            <person name="Renauld H."/>
            <person name="Berriman M."/>
            <person name="Murphy L."/>
            <person name="Yeats C.A."/>
            <person name="Weir W."/>
            <person name="Kerhornou A."/>
            <person name="Aslett M."/>
            <person name="Bishop R."/>
            <person name="Bouchier C."/>
            <person name="Cochet M."/>
            <person name="Coulson R.M.R."/>
            <person name="Cronin A."/>
            <person name="de Villiers E.P."/>
            <person name="Fraser A."/>
            <person name="Fosker N."/>
            <person name="Gardner M."/>
            <person name="Goble A."/>
            <person name="Griffiths-Jones S."/>
            <person name="Harris D.E."/>
            <person name="Katzer F."/>
            <person name="Larke N."/>
            <person name="Lord A."/>
            <person name="Maser P."/>
            <person name="McKellar S."/>
            <person name="Mooney P."/>
            <person name="Morton F."/>
            <person name="Nene V."/>
            <person name="O'Neil S."/>
            <person name="Price C."/>
            <person name="Quail M.A."/>
            <person name="Rabbinowitsch E."/>
            <person name="Rawlings N.D."/>
            <person name="Rutter S."/>
            <person name="Saunders D."/>
            <person name="Seeger K."/>
            <person name="Shah T."/>
            <person name="Squares R."/>
            <person name="Squares S."/>
            <person name="Tivey A."/>
            <person name="Walker A.R."/>
            <person name="Woodward J."/>
            <person name="Dobbelaere D.A.E."/>
            <person name="Langsley G."/>
            <person name="Rajandream M.A."/>
            <person name="McKeever D."/>
            <person name="Shiels B."/>
            <person name="Tait A."/>
            <person name="Barrell B.G."/>
            <person name="Hall N."/>
        </authorList>
    </citation>
    <scope>NUCLEOTIDE SEQUENCE [LARGE SCALE GENOMIC DNA]</scope>
    <source>
        <strain evidence="6">Ankara</strain>
    </source>
</reference>
<dbReference type="InParanoid" id="Q4UHA3"/>
<dbReference type="AlphaFoldDB" id="Q4UHA3"/>
<dbReference type="STRING" id="5874.Q4UHA3"/>
<keyword evidence="2 5" id="KW-0689">Ribosomal protein</keyword>
<dbReference type="InterPro" id="IPR000597">
    <property type="entry name" value="Ribosomal_uL3"/>
</dbReference>
<proteinExistence type="inferred from homology"/>
<comment type="similarity">
    <text evidence="1">Belongs to the universal ribosomal protein uL3 family.</text>
</comment>
<dbReference type="FunFam" id="2.40.30.10:FF:000079">
    <property type="entry name" value="60S ribosomal protein L3"/>
    <property type="match status" value="1"/>
</dbReference>
<dbReference type="PANTHER" id="PTHR11363:SF5">
    <property type="entry name" value="LARGE RIBOSOMAL SUBUNIT PROTEIN UL3"/>
    <property type="match status" value="1"/>
</dbReference>
<dbReference type="Pfam" id="PF00297">
    <property type="entry name" value="Ribosomal_L3"/>
    <property type="match status" value="1"/>
</dbReference>
<dbReference type="VEuPathDB" id="PiroplasmaDB:TA20270"/>
<dbReference type="OMA" id="FRIFTNC"/>
<dbReference type="SUPFAM" id="SSF50447">
    <property type="entry name" value="Translation proteins"/>
    <property type="match status" value="1"/>
</dbReference>
<name>Q4UHA3_THEAN</name>
<dbReference type="RefSeq" id="XP_954213.1">
    <property type="nucleotide sequence ID" value="XM_949120.1"/>
</dbReference>
<keyword evidence="3" id="KW-0687">Ribonucleoprotein</keyword>
<dbReference type="Gene3D" id="3.30.1430.10">
    <property type="match status" value="1"/>
</dbReference>
<evidence type="ECO:0000256" key="4">
    <source>
        <dbReference type="SAM" id="MobiDB-lite"/>
    </source>
</evidence>
<dbReference type="InterPro" id="IPR044892">
    <property type="entry name" value="Ribosomal_L3_dom_3_arc_sf"/>
</dbReference>
<organism evidence="5 6">
    <name type="scientific">Theileria annulata</name>
    <dbReference type="NCBI Taxonomy" id="5874"/>
    <lineage>
        <taxon>Eukaryota</taxon>
        <taxon>Sar</taxon>
        <taxon>Alveolata</taxon>
        <taxon>Apicomplexa</taxon>
        <taxon>Aconoidasida</taxon>
        <taxon>Piroplasmida</taxon>
        <taxon>Theileriidae</taxon>
        <taxon>Theileria</taxon>
    </lineage>
</organism>
<keyword evidence="6" id="KW-1185">Reference proteome</keyword>
<dbReference type="GO" id="GO:0003735">
    <property type="term" value="F:structural constituent of ribosome"/>
    <property type="evidence" value="ECO:0007669"/>
    <property type="project" value="InterPro"/>
</dbReference>
<sequence>MSHRKFERPRSGSLGFLPKKRSRTHRAKIRSFPKDDITKPPHLTAFIGYKAGMTHVVTEVDRPGSKLHKKEIVEAVTIVETPPMIVVGLVGYVETPRGLKVLGTVWAGHLSDELRRRFYKNWYKSKKKAFTKYAKKYVETNGMELELKRLKNYSTVIRALLHTQPSKTSLSLRKAHLLEVQINGGTIDQKVSITVLAPAAPIT</sequence>
<dbReference type="GeneID" id="3864245"/>